<proteinExistence type="inferred from homology"/>
<evidence type="ECO:0000256" key="16">
    <source>
        <dbReference type="ARBA" id="ARBA00032853"/>
    </source>
</evidence>
<evidence type="ECO:0000256" key="10">
    <source>
        <dbReference type="ARBA" id="ARBA00022692"/>
    </source>
</evidence>
<keyword evidence="10 19" id="KW-0812">Transmembrane</keyword>
<dbReference type="EMBL" id="JACHWY010000001">
    <property type="protein sequence ID" value="MBB3047271.1"/>
    <property type="molecule type" value="Genomic_DNA"/>
</dbReference>
<gene>
    <name evidence="19" type="primary">cobS</name>
    <name evidence="20" type="ORF">FHR99_001507</name>
</gene>
<dbReference type="HAMAP" id="MF_00719">
    <property type="entry name" value="CobS"/>
    <property type="match status" value="1"/>
</dbReference>
<feature type="transmembrane region" description="Helical" evidence="19">
    <location>
        <begin position="63"/>
        <end position="83"/>
    </location>
</feature>
<dbReference type="Proteomes" id="UP000537130">
    <property type="component" value="Unassembled WGS sequence"/>
</dbReference>
<sequence>MQALAYSLALSLFDNVWLASMTSVMLGVLLTGAFHEDGFADYCDSFGGQDVSSRLRIMTDSRLGTFGVAGLFFILGFRVLLIATLPGTVVIAAIILSATLSRWLAISLMLNTPYAKSEGKSKPLANAINPRALLIGALPLLPLFIFVNITVLICVCVTLALFRVGFSAQLRQRLGGFTGDALGAAQQIAEVLVYSCMVALAV</sequence>
<comment type="caution">
    <text evidence="20">The sequence shown here is derived from an EMBL/GenBank/DDBJ whole genome shotgun (WGS) entry which is preliminary data.</text>
</comment>
<keyword evidence="13 19" id="KW-0472">Membrane</keyword>
<evidence type="ECO:0000256" key="14">
    <source>
        <dbReference type="ARBA" id="ARBA00025228"/>
    </source>
</evidence>
<evidence type="ECO:0000256" key="8">
    <source>
        <dbReference type="ARBA" id="ARBA00022573"/>
    </source>
</evidence>
<comment type="pathway">
    <text evidence="3 19">Cofactor biosynthesis; adenosylcobalamin biosynthesis; adenosylcobalamin from cob(II)yrinate a,c-diamide: step 7/7.</text>
</comment>
<evidence type="ECO:0000256" key="5">
    <source>
        <dbReference type="ARBA" id="ARBA00013200"/>
    </source>
</evidence>
<feature type="transmembrane region" description="Helical" evidence="19">
    <location>
        <begin position="132"/>
        <end position="162"/>
    </location>
</feature>
<evidence type="ECO:0000256" key="3">
    <source>
        <dbReference type="ARBA" id="ARBA00004663"/>
    </source>
</evidence>
<dbReference type="GO" id="GO:0051073">
    <property type="term" value="F:adenosylcobinamide-GDP ribazoletransferase activity"/>
    <property type="evidence" value="ECO:0007669"/>
    <property type="project" value="UniProtKB-UniRule"/>
</dbReference>
<evidence type="ECO:0000256" key="12">
    <source>
        <dbReference type="ARBA" id="ARBA00022989"/>
    </source>
</evidence>
<accession>A0A7W4W4E9</accession>
<comment type="cofactor">
    <cofactor evidence="1 19">
        <name>Mg(2+)</name>
        <dbReference type="ChEBI" id="CHEBI:18420"/>
    </cofactor>
</comment>
<evidence type="ECO:0000256" key="6">
    <source>
        <dbReference type="ARBA" id="ARBA00015850"/>
    </source>
</evidence>
<evidence type="ECO:0000256" key="1">
    <source>
        <dbReference type="ARBA" id="ARBA00001946"/>
    </source>
</evidence>
<evidence type="ECO:0000313" key="21">
    <source>
        <dbReference type="Proteomes" id="UP000537130"/>
    </source>
</evidence>
<evidence type="ECO:0000256" key="11">
    <source>
        <dbReference type="ARBA" id="ARBA00022842"/>
    </source>
</evidence>
<evidence type="ECO:0000256" key="4">
    <source>
        <dbReference type="ARBA" id="ARBA00010561"/>
    </source>
</evidence>
<evidence type="ECO:0000256" key="13">
    <source>
        <dbReference type="ARBA" id="ARBA00023136"/>
    </source>
</evidence>
<reference evidence="20 21" key="1">
    <citation type="submission" date="2020-08" db="EMBL/GenBank/DDBJ databases">
        <title>Genomic Encyclopedia of Type Strains, Phase III (KMG-III): the genomes of soil and plant-associated and newly described type strains.</title>
        <authorList>
            <person name="Whitman W."/>
        </authorList>
    </citation>
    <scope>NUCLEOTIDE SEQUENCE [LARGE SCALE GENOMIC DNA]</scope>
    <source>
        <strain evidence="20 21">CECT 8654</strain>
    </source>
</reference>
<name>A0A7W4W4E9_9GAMM</name>
<dbReference type="PANTHER" id="PTHR34148:SF1">
    <property type="entry name" value="ADENOSYLCOBINAMIDE-GDP RIBAZOLETRANSFERASE"/>
    <property type="match status" value="1"/>
</dbReference>
<dbReference type="Pfam" id="PF02654">
    <property type="entry name" value="CobS"/>
    <property type="match status" value="1"/>
</dbReference>
<dbReference type="GO" id="GO:0008818">
    <property type="term" value="F:cobalamin 5'-phosphate synthase activity"/>
    <property type="evidence" value="ECO:0007669"/>
    <property type="project" value="UniProtKB-UniRule"/>
</dbReference>
<evidence type="ECO:0000256" key="15">
    <source>
        <dbReference type="ARBA" id="ARBA00032605"/>
    </source>
</evidence>
<dbReference type="GO" id="GO:0009236">
    <property type="term" value="P:cobalamin biosynthetic process"/>
    <property type="evidence" value="ECO:0007669"/>
    <property type="project" value="UniProtKB-UniRule"/>
</dbReference>
<comment type="catalytic activity">
    <reaction evidence="17 19">
        <text>alpha-ribazole + adenosylcob(III)inamide-GDP = adenosylcob(III)alamin + GMP + H(+)</text>
        <dbReference type="Rhea" id="RHEA:16049"/>
        <dbReference type="ChEBI" id="CHEBI:10329"/>
        <dbReference type="ChEBI" id="CHEBI:15378"/>
        <dbReference type="ChEBI" id="CHEBI:18408"/>
        <dbReference type="ChEBI" id="CHEBI:58115"/>
        <dbReference type="ChEBI" id="CHEBI:60487"/>
        <dbReference type="EC" id="2.7.8.26"/>
    </reaction>
</comment>
<feature type="transmembrane region" description="Helical" evidence="19">
    <location>
        <begin position="16"/>
        <end position="34"/>
    </location>
</feature>
<evidence type="ECO:0000313" key="20">
    <source>
        <dbReference type="EMBL" id="MBB3047271.1"/>
    </source>
</evidence>
<keyword evidence="9 19" id="KW-0808">Transferase</keyword>
<keyword evidence="8 19" id="KW-0169">Cobalamin biosynthesis</keyword>
<dbReference type="AlphaFoldDB" id="A0A7W4W4E9"/>
<keyword evidence="11 19" id="KW-0460">Magnesium</keyword>
<dbReference type="UniPathway" id="UPA00148">
    <property type="reaction ID" value="UER00238"/>
</dbReference>
<comment type="subcellular location">
    <subcellularLocation>
        <location evidence="2 19">Cell membrane</location>
        <topology evidence="2 19">Multi-pass membrane protein</topology>
    </subcellularLocation>
</comment>
<dbReference type="PANTHER" id="PTHR34148">
    <property type="entry name" value="ADENOSYLCOBINAMIDE-GDP RIBAZOLETRANSFERASE"/>
    <property type="match status" value="1"/>
</dbReference>
<feature type="transmembrane region" description="Helical" evidence="19">
    <location>
        <begin position="89"/>
        <end position="111"/>
    </location>
</feature>
<organism evidence="20 21">
    <name type="scientific">Litorivivens lipolytica</name>
    <dbReference type="NCBI Taxonomy" id="1524264"/>
    <lineage>
        <taxon>Bacteria</taxon>
        <taxon>Pseudomonadati</taxon>
        <taxon>Pseudomonadota</taxon>
        <taxon>Gammaproteobacteria</taxon>
        <taxon>Litorivivens</taxon>
    </lineage>
</organism>
<comment type="similarity">
    <text evidence="4 19">Belongs to the CobS family.</text>
</comment>
<keyword evidence="21" id="KW-1185">Reference proteome</keyword>
<evidence type="ECO:0000256" key="19">
    <source>
        <dbReference type="HAMAP-Rule" id="MF_00719"/>
    </source>
</evidence>
<keyword evidence="12 19" id="KW-1133">Transmembrane helix</keyword>
<evidence type="ECO:0000256" key="7">
    <source>
        <dbReference type="ARBA" id="ARBA00022475"/>
    </source>
</evidence>
<dbReference type="InterPro" id="IPR003805">
    <property type="entry name" value="CobS"/>
</dbReference>
<protein>
    <recommendedName>
        <fullName evidence="6 19">Adenosylcobinamide-GDP ribazoletransferase</fullName>
        <ecNumber evidence="5 19">2.7.8.26</ecNumber>
    </recommendedName>
    <alternativeName>
        <fullName evidence="16 19">Cobalamin synthase</fullName>
    </alternativeName>
    <alternativeName>
        <fullName evidence="15 19">Cobalamin-5'-phosphate synthase</fullName>
    </alternativeName>
</protein>
<dbReference type="GO" id="GO:0005886">
    <property type="term" value="C:plasma membrane"/>
    <property type="evidence" value="ECO:0007669"/>
    <property type="project" value="UniProtKB-SubCell"/>
</dbReference>
<evidence type="ECO:0000256" key="18">
    <source>
        <dbReference type="ARBA" id="ARBA00049504"/>
    </source>
</evidence>
<evidence type="ECO:0000256" key="2">
    <source>
        <dbReference type="ARBA" id="ARBA00004651"/>
    </source>
</evidence>
<comment type="function">
    <text evidence="14 19">Joins adenosylcobinamide-GDP and alpha-ribazole to generate adenosylcobalamin (Ado-cobalamin). Also synthesizes adenosylcobalamin 5'-phosphate from adenosylcobinamide-GDP and alpha-ribazole 5'-phosphate.</text>
</comment>
<evidence type="ECO:0000256" key="17">
    <source>
        <dbReference type="ARBA" id="ARBA00048623"/>
    </source>
</evidence>
<comment type="catalytic activity">
    <reaction evidence="18 19">
        <text>alpha-ribazole 5'-phosphate + adenosylcob(III)inamide-GDP = adenosylcob(III)alamin 5'-phosphate + GMP + H(+)</text>
        <dbReference type="Rhea" id="RHEA:23560"/>
        <dbReference type="ChEBI" id="CHEBI:15378"/>
        <dbReference type="ChEBI" id="CHEBI:57918"/>
        <dbReference type="ChEBI" id="CHEBI:58115"/>
        <dbReference type="ChEBI" id="CHEBI:60487"/>
        <dbReference type="ChEBI" id="CHEBI:60493"/>
        <dbReference type="EC" id="2.7.8.26"/>
    </reaction>
</comment>
<dbReference type="EC" id="2.7.8.26" evidence="5 19"/>
<keyword evidence="7 19" id="KW-1003">Cell membrane</keyword>
<evidence type="ECO:0000256" key="9">
    <source>
        <dbReference type="ARBA" id="ARBA00022679"/>
    </source>
</evidence>